<evidence type="ECO:0000313" key="14">
    <source>
        <dbReference type="EMBL" id="GAI02308.1"/>
    </source>
</evidence>
<evidence type="ECO:0000256" key="4">
    <source>
        <dbReference type="ARBA" id="ARBA00022670"/>
    </source>
</evidence>
<keyword evidence="5 12" id="KW-0812">Transmembrane</keyword>
<dbReference type="PANTHER" id="PTHR39188">
    <property type="entry name" value="MEMBRANE-ASSOCIATED ZINC METALLOPROTEASE M50B"/>
    <property type="match status" value="1"/>
</dbReference>
<keyword evidence="11 12" id="KW-0472">Membrane</keyword>
<dbReference type="SUPFAM" id="SSF54631">
    <property type="entry name" value="CBS-domain pair"/>
    <property type="match status" value="1"/>
</dbReference>
<dbReference type="GO" id="GO:0008237">
    <property type="term" value="F:metallopeptidase activity"/>
    <property type="evidence" value="ECO:0007669"/>
    <property type="project" value="UniProtKB-KW"/>
</dbReference>
<keyword evidence="8" id="KW-0862">Zinc</keyword>
<proteinExistence type="inferred from homology"/>
<name>X1K6V5_9ZZZZ</name>
<evidence type="ECO:0000256" key="9">
    <source>
        <dbReference type="ARBA" id="ARBA00022989"/>
    </source>
</evidence>
<dbReference type="Gene3D" id="3.10.580.10">
    <property type="entry name" value="CBS-domain"/>
    <property type="match status" value="1"/>
</dbReference>
<dbReference type="InterPro" id="IPR008915">
    <property type="entry name" value="Peptidase_M50"/>
</dbReference>
<sequence length="220" mass="24606">AEFALIIFGVIWILTVNIAPIREPVKYLAIINIVLGVFNMLPGYPLDGGRVLRSIVWRVTGNLERSTFIASTVGRVIGFMIIAVGVFFILTGNFLNGVWLAFIGWFLQSSAQRGYRQLKFETSIKGIKVGDVMNENIVNVTKDITIQDLVDDYFMKYRFGRFPVIEDEKTQRFIGVISLHDIKGVSKELPGKMEIENIVGLDVGLASFLTTSKGEKIDNP</sequence>
<dbReference type="PROSITE" id="PS51371">
    <property type="entry name" value="CBS"/>
    <property type="match status" value="1"/>
</dbReference>
<keyword evidence="9 12" id="KW-1133">Transmembrane helix</keyword>
<dbReference type="PANTHER" id="PTHR39188:SF3">
    <property type="entry name" value="STAGE IV SPORULATION PROTEIN FB"/>
    <property type="match status" value="1"/>
</dbReference>
<evidence type="ECO:0000256" key="11">
    <source>
        <dbReference type="ARBA" id="ARBA00023136"/>
    </source>
</evidence>
<evidence type="ECO:0000256" key="6">
    <source>
        <dbReference type="ARBA" id="ARBA00022723"/>
    </source>
</evidence>
<dbReference type="InterPro" id="IPR046342">
    <property type="entry name" value="CBS_dom_sf"/>
</dbReference>
<evidence type="ECO:0000256" key="7">
    <source>
        <dbReference type="ARBA" id="ARBA00022801"/>
    </source>
</evidence>
<comment type="caution">
    <text evidence="14">The sequence shown here is derived from an EMBL/GenBank/DDBJ whole genome shotgun (WGS) entry which is preliminary data.</text>
</comment>
<accession>X1K6V5</accession>
<dbReference type="GO" id="GO:0006508">
    <property type="term" value="P:proteolysis"/>
    <property type="evidence" value="ECO:0007669"/>
    <property type="project" value="UniProtKB-KW"/>
</dbReference>
<feature type="domain" description="CBS" evidence="13">
    <location>
        <begin position="133"/>
        <end position="193"/>
    </location>
</feature>
<comment type="subcellular location">
    <subcellularLocation>
        <location evidence="2">Membrane</location>
        <topology evidence="2">Multi-pass membrane protein</topology>
    </subcellularLocation>
</comment>
<keyword evidence="10" id="KW-0482">Metalloprotease</keyword>
<feature type="non-terminal residue" evidence="14">
    <location>
        <position position="1"/>
    </location>
</feature>
<comment type="cofactor">
    <cofactor evidence="1">
        <name>Zn(2+)</name>
        <dbReference type="ChEBI" id="CHEBI:29105"/>
    </cofactor>
</comment>
<keyword evidence="7" id="KW-0378">Hydrolase</keyword>
<dbReference type="EMBL" id="BARV01012118">
    <property type="protein sequence ID" value="GAI02308.1"/>
    <property type="molecule type" value="Genomic_DNA"/>
</dbReference>
<protein>
    <recommendedName>
        <fullName evidence="13">CBS domain-containing protein</fullName>
    </recommendedName>
</protein>
<feature type="transmembrane region" description="Helical" evidence="12">
    <location>
        <begin position="67"/>
        <end position="90"/>
    </location>
</feature>
<evidence type="ECO:0000256" key="2">
    <source>
        <dbReference type="ARBA" id="ARBA00004141"/>
    </source>
</evidence>
<gene>
    <name evidence="14" type="ORF">S06H3_22611</name>
</gene>
<dbReference type="GO" id="GO:0046872">
    <property type="term" value="F:metal ion binding"/>
    <property type="evidence" value="ECO:0007669"/>
    <property type="project" value="UniProtKB-KW"/>
</dbReference>
<comment type="similarity">
    <text evidence="3">Belongs to the peptidase M50B family.</text>
</comment>
<reference evidence="14" key="1">
    <citation type="journal article" date="2014" name="Front. Microbiol.">
        <title>High frequency of phylogenetically diverse reductive dehalogenase-homologous genes in deep subseafloor sedimentary metagenomes.</title>
        <authorList>
            <person name="Kawai M."/>
            <person name="Futagami T."/>
            <person name="Toyoda A."/>
            <person name="Takaki Y."/>
            <person name="Nishi S."/>
            <person name="Hori S."/>
            <person name="Arai W."/>
            <person name="Tsubouchi T."/>
            <person name="Morono Y."/>
            <person name="Uchiyama I."/>
            <person name="Ito T."/>
            <person name="Fujiyama A."/>
            <person name="Inagaki F."/>
            <person name="Takami H."/>
        </authorList>
    </citation>
    <scope>NUCLEOTIDE SEQUENCE</scope>
    <source>
        <strain evidence="14">Expedition CK06-06</strain>
    </source>
</reference>
<dbReference type="AlphaFoldDB" id="X1K6V5"/>
<dbReference type="Pfam" id="PF00571">
    <property type="entry name" value="CBS"/>
    <property type="match status" value="1"/>
</dbReference>
<evidence type="ECO:0000256" key="12">
    <source>
        <dbReference type="SAM" id="Phobius"/>
    </source>
</evidence>
<dbReference type="SMART" id="SM00116">
    <property type="entry name" value="CBS"/>
    <property type="match status" value="1"/>
</dbReference>
<evidence type="ECO:0000259" key="13">
    <source>
        <dbReference type="PROSITE" id="PS51371"/>
    </source>
</evidence>
<evidence type="ECO:0000256" key="8">
    <source>
        <dbReference type="ARBA" id="ARBA00022833"/>
    </source>
</evidence>
<keyword evidence="4" id="KW-0645">Protease</keyword>
<keyword evidence="6" id="KW-0479">Metal-binding</keyword>
<dbReference type="Pfam" id="PF02163">
    <property type="entry name" value="Peptidase_M50"/>
    <property type="match status" value="1"/>
</dbReference>
<feature type="transmembrane region" description="Helical" evidence="12">
    <location>
        <begin position="28"/>
        <end position="46"/>
    </location>
</feature>
<feature type="non-terminal residue" evidence="14">
    <location>
        <position position="220"/>
    </location>
</feature>
<evidence type="ECO:0000256" key="10">
    <source>
        <dbReference type="ARBA" id="ARBA00023049"/>
    </source>
</evidence>
<organism evidence="14">
    <name type="scientific">marine sediment metagenome</name>
    <dbReference type="NCBI Taxonomy" id="412755"/>
    <lineage>
        <taxon>unclassified sequences</taxon>
        <taxon>metagenomes</taxon>
        <taxon>ecological metagenomes</taxon>
    </lineage>
</organism>
<evidence type="ECO:0000256" key="3">
    <source>
        <dbReference type="ARBA" id="ARBA00007931"/>
    </source>
</evidence>
<evidence type="ECO:0000256" key="5">
    <source>
        <dbReference type="ARBA" id="ARBA00022692"/>
    </source>
</evidence>
<evidence type="ECO:0000256" key="1">
    <source>
        <dbReference type="ARBA" id="ARBA00001947"/>
    </source>
</evidence>
<dbReference type="InterPro" id="IPR000644">
    <property type="entry name" value="CBS_dom"/>
</dbReference>
<dbReference type="GO" id="GO:0016020">
    <property type="term" value="C:membrane"/>
    <property type="evidence" value="ECO:0007669"/>
    <property type="project" value="UniProtKB-SubCell"/>
</dbReference>